<evidence type="ECO:0000313" key="1">
    <source>
        <dbReference type="EMBL" id="MBB5830525.1"/>
    </source>
</evidence>
<gene>
    <name evidence="1" type="ORF">HNR70_000338</name>
</gene>
<reference evidence="1 2" key="1">
    <citation type="submission" date="2020-08" db="EMBL/GenBank/DDBJ databases">
        <title>Sequencing the genomes of 1000 actinobacteria strains.</title>
        <authorList>
            <person name="Klenk H.-P."/>
        </authorList>
    </citation>
    <scope>NUCLEOTIDE SEQUENCE [LARGE SCALE GENOMIC DNA]</scope>
    <source>
        <strain evidence="1 2">DSM 28796</strain>
    </source>
</reference>
<evidence type="ECO:0008006" key="3">
    <source>
        <dbReference type="Google" id="ProtNLM"/>
    </source>
</evidence>
<name>A0A841AAY1_9MICO</name>
<sequence>MSAPRGGELPFPLEPGEQLLRSGRANMQRGAETVGGTLHLTSDRLVFVPHSLNLSSTPSGLRLADIAAVAPAWTKLLGVLPLANNSLALTLRDGNVESYVVPGRKDWMDAIDRARRGDASVR</sequence>
<protein>
    <recommendedName>
        <fullName evidence="3">GRAM domain-containing protein</fullName>
    </recommendedName>
</protein>
<dbReference type="AlphaFoldDB" id="A0A841AAY1"/>
<dbReference type="EMBL" id="JACHLZ010000001">
    <property type="protein sequence ID" value="MBB5830525.1"/>
    <property type="molecule type" value="Genomic_DNA"/>
</dbReference>
<organism evidence="1 2">
    <name type="scientific">Brachybacterium aquaticum</name>
    <dbReference type="NCBI Taxonomy" id="1432564"/>
    <lineage>
        <taxon>Bacteria</taxon>
        <taxon>Bacillati</taxon>
        <taxon>Actinomycetota</taxon>
        <taxon>Actinomycetes</taxon>
        <taxon>Micrococcales</taxon>
        <taxon>Dermabacteraceae</taxon>
        <taxon>Brachybacterium</taxon>
    </lineage>
</organism>
<comment type="caution">
    <text evidence="1">The sequence shown here is derived from an EMBL/GenBank/DDBJ whole genome shotgun (WGS) entry which is preliminary data.</text>
</comment>
<dbReference type="RefSeq" id="WP_184324136.1">
    <property type="nucleotide sequence ID" value="NZ_JACHLZ010000001.1"/>
</dbReference>
<proteinExistence type="predicted"/>
<accession>A0A841AAY1</accession>
<evidence type="ECO:0000313" key="2">
    <source>
        <dbReference type="Proteomes" id="UP000588158"/>
    </source>
</evidence>
<dbReference type="Proteomes" id="UP000588158">
    <property type="component" value="Unassembled WGS sequence"/>
</dbReference>
<keyword evidence="2" id="KW-1185">Reference proteome</keyword>